<reference evidence="3 5" key="2">
    <citation type="journal article" date="2019" name="BMC Evol. Biol.">
        <title>Comparative genomics of Mycobacterium mucogenicum and Mycobacterium neoaurum clade members emphasizing tRNA and non-coding RNA.</title>
        <authorList>
            <person name="Behra P.R.K."/>
            <person name="Pettersson B.M.F."/>
            <person name="Das S."/>
            <person name="Dasgupta S."/>
            <person name="Kirsebom L.A."/>
        </authorList>
    </citation>
    <scope>NUCLEOTIDE SEQUENCE [LARGE SCALE GENOMIC DNA]</scope>
    <source>
        <strain evidence="3 5">DSM 44124</strain>
    </source>
</reference>
<protein>
    <submittedName>
        <fullName evidence="4">TIGR02234 family membrane protein</fullName>
    </submittedName>
</protein>
<organism evidence="4">
    <name type="scientific">Mycolicibacterium mucogenicum DSM 44124</name>
    <dbReference type="NCBI Taxonomy" id="1226753"/>
    <lineage>
        <taxon>Bacteria</taxon>
        <taxon>Bacillati</taxon>
        <taxon>Actinomycetota</taxon>
        <taxon>Actinomycetes</taxon>
        <taxon>Mycobacteriales</taxon>
        <taxon>Mycobacteriaceae</taxon>
        <taxon>Mycolicibacterium</taxon>
    </lineage>
</organism>
<evidence type="ECO:0000256" key="2">
    <source>
        <dbReference type="SAM" id="Phobius"/>
    </source>
</evidence>
<name>A0A8H2JD59_MYCMU</name>
<gene>
    <name evidence="3" type="ORF">C1S78_017010</name>
    <name evidence="4" type="ORF">C1S78_16970</name>
</gene>
<keyword evidence="2" id="KW-0472">Membrane</keyword>
<feature type="transmembrane region" description="Helical" evidence="2">
    <location>
        <begin position="123"/>
        <end position="144"/>
    </location>
</feature>
<reference evidence="4" key="1">
    <citation type="submission" date="2018-01" db="EMBL/GenBank/DDBJ databases">
        <title>Comparative genomics of Mycobacterium mucogenicum and Mycobacterium neoaurum clade members emphasizing tRNA and non-coding RNA.</title>
        <authorList>
            <person name="Behra P.R.K."/>
            <person name="Pettersson B.M.F."/>
            <person name="Das S."/>
            <person name="Dasgupta S."/>
            <person name="Kirsebom L.A."/>
        </authorList>
    </citation>
    <scope>NUCLEOTIDE SEQUENCE</scope>
    <source>
        <strain evidence="4">DSM 44124</strain>
    </source>
</reference>
<dbReference type="EMBL" id="CP062008">
    <property type="protein sequence ID" value="QPG67266.1"/>
    <property type="molecule type" value="Genomic_DNA"/>
</dbReference>
<sequence>MRTTRTAQVLLLVAALMLWGASRLPWVDVSSFDGLGQPKTTTLSGAAWSTALIPLALLAGAAAVAALAVRGWALRLLALLVAVASAGMGYLAISLWVVTDVSVRAADMAQIAVMFLVGTQRHYWGAGVTLAAAVLTLVGAVLLMRSAGQSAAAPATSKYAAPAARRAAAQEEAADGMSERMIWDALDEGHDPTRNEGPDPSQNDGGGK</sequence>
<accession>A0A8H2JD59</accession>
<dbReference type="KEGG" id="mmuc:C1S78_017010"/>
<dbReference type="InterPro" id="IPR011746">
    <property type="entry name" value="Trp_synth-assoc_CHP"/>
</dbReference>
<feature type="region of interest" description="Disordered" evidence="1">
    <location>
        <begin position="170"/>
        <end position="208"/>
    </location>
</feature>
<evidence type="ECO:0000313" key="3">
    <source>
        <dbReference type="EMBL" id="QPG67266.1"/>
    </source>
</evidence>
<dbReference type="InterPro" id="IPR019051">
    <property type="entry name" value="Trp_biosyn_TM_oprn/chp"/>
</dbReference>
<dbReference type="AlphaFoldDB" id="A0A8H2JD59"/>
<dbReference type="Proteomes" id="UP000309231">
    <property type="component" value="Chromosome"/>
</dbReference>
<keyword evidence="2" id="KW-0812">Transmembrane</keyword>
<dbReference type="Pfam" id="PF09534">
    <property type="entry name" value="Trp_oprn_chp"/>
    <property type="match status" value="1"/>
</dbReference>
<feature type="transmembrane region" description="Helical" evidence="2">
    <location>
        <begin position="47"/>
        <end position="69"/>
    </location>
</feature>
<dbReference type="EMBL" id="POTL01000001">
    <property type="protein sequence ID" value="TLH53812.1"/>
    <property type="molecule type" value="Genomic_DNA"/>
</dbReference>
<proteinExistence type="predicted"/>
<keyword evidence="5" id="KW-1185">Reference proteome</keyword>
<dbReference type="NCBIfam" id="TIGR02234">
    <property type="entry name" value="trp_oprn_chp"/>
    <property type="match status" value="1"/>
</dbReference>
<reference evidence="3 5" key="3">
    <citation type="journal article" date="2019" name="Sci. Rep.">
        <title>Insight into the biology of Mycobacterium mucogenicum and Mycobacterium neoaurum clade members.</title>
        <authorList>
            <person name="Behra P.R.K."/>
            <person name="Pettersson B.M.F."/>
            <person name="Ramesh M."/>
            <person name="Dasgupta S."/>
            <person name="Kirsebom L.A."/>
        </authorList>
    </citation>
    <scope>NUCLEOTIDE SEQUENCE [LARGE SCALE GENOMIC DNA]</scope>
    <source>
        <strain evidence="3 5">DSM 44124</strain>
    </source>
</reference>
<feature type="compositionally biased region" description="Basic and acidic residues" evidence="1">
    <location>
        <begin position="177"/>
        <end position="197"/>
    </location>
</feature>
<evidence type="ECO:0000256" key="1">
    <source>
        <dbReference type="SAM" id="MobiDB-lite"/>
    </source>
</evidence>
<dbReference type="RefSeq" id="WP_029119972.1">
    <property type="nucleotide sequence ID" value="NZ_ANBS01000044.1"/>
</dbReference>
<keyword evidence="2" id="KW-1133">Transmembrane helix</keyword>
<evidence type="ECO:0000313" key="5">
    <source>
        <dbReference type="Proteomes" id="UP000309231"/>
    </source>
</evidence>
<evidence type="ECO:0000313" key="4">
    <source>
        <dbReference type="EMBL" id="TLH53812.1"/>
    </source>
</evidence>
<feature type="transmembrane region" description="Helical" evidence="2">
    <location>
        <begin position="76"/>
        <end position="98"/>
    </location>
</feature>